<keyword evidence="1" id="KW-1133">Transmembrane helix</keyword>
<gene>
    <name evidence="3" type="ORF">KQI75_09800</name>
</gene>
<feature type="transmembrane region" description="Helical" evidence="1">
    <location>
        <begin position="42"/>
        <end position="66"/>
    </location>
</feature>
<keyword evidence="2" id="KW-0732">Signal</keyword>
<feature type="transmembrane region" description="Helical" evidence="1">
    <location>
        <begin position="262"/>
        <end position="282"/>
    </location>
</feature>
<evidence type="ECO:0000256" key="2">
    <source>
        <dbReference type="SAM" id="SignalP"/>
    </source>
</evidence>
<evidence type="ECO:0000256" key="1">
    <source>
        <dbReference type="SAM" id="Phobius"/>
    </source>
</evidence>
<dbReference type="EMBL" id="JAHLQI010000005">
    <property type="protein sequence ID" value="MBU5490904.1"/>
    <property type="molecule type" value="Genomic_DNA"/>
</dbReference>
<feature type="transmembrane region" description="Helical" evidence="1">
    <location>
        <begin position="73"/>
        <end position="94"/>
    </location>
</feature>
<feature type="signal peptide" evidence="2">
    <location>
        <begin position="1"/>
        <end position="25"/>
    </location>
</feature>
<organism evidence="3 4">
    <name type="scientific">Butyricicoccus intestinisimiae</name>
    <dbReference type="NCBI Taxonomy" id="2841509"/>
    <lineage>
        <taxon>Bacteria</taxon>
        <taxon>Bacillati</taxon>
        <taxon>Bacillota</taxon>
        <taxon>Clostridia</taxon>
        <taxon>Eubacteriales</taxon>
        <taxon>Butyricicoccaceae</taxon>
        <taxon>Butyricicoccus</taxon>
    </lineage>
</organism>
<feature type="chain" id="PRO_5045836433" description="Sporulation protein" evidence="2">
    <location>
        <begin position="26"/>
        <end position="326"/>
    </location>
</feature>
<feature type="transmembrane region" description="Helical" evidence="1">
    <location>
        <begin position="140"/>
        <end position="161"/>
    </location>
</feature>
<keyword evidence="1" id="KW-0472">Membrane</keyword>
<sequence>MRHRLYRAGCLIFLLLLCQHASACAAAVSAALQLCLTSVIPALFPFFAASTLAVSCGMAQTIGALCAVPFRTLFHLPACGAAVLFVSFLGGYPAGARMAAQLYRNGQCTREQAADLAAVCNNTGPAFLIGMCGNGVFHSLYAGIFLYCVHIISAVLTALVLRPKDMPAPAKPDDFPQTLRAAPLFVQAVLSAGCASLHVSAFVLVFSVILSLARQTGLFSLVLSVSAPLCSAFGLSDGTGVLIGLLELTQGLAHLTPHAGTLAARLTTVSFLCAFGGVSVLFQTAAVTDGLAFRACLRGKLVHALLAALVCAAALHVVPTSWLESL</sequence>
<name>A0ABS6ET81_9FIRM</name>
<dbReference type="Proteomes" id="UP000783588">
    <property type="component" value="Unassembled WGS sequence"/>
</dbReference>
<evidence type="ECO:0008006" key="5">
    <source>
        <dbReference type="Google" id="ProtNLM"/>
    </source>
</evidence>
<reference evidence="3 4" key="1">
    <citation type="submission" date="2021-06" db="EMBL/GenBank/DDBJ databases">
        <authorList>
            <person name="Sun Q."/>
            <person name="Li D."/>
        </authorList>
    </citation>
    <scope>NUCLEOTIDE SEQUENCE [LARGE SCALE GENOMIC DNA]</scope>
    <source>
        <strain evidence="3 4">MSJd-7</strain>
    </source>
</reference>
<feature type="transmembrane region" description="Helical" evidence="1">
    <location>
        <begin position="182"/>
        <end position="213"/>
    </location>
</feature>
<accession>A0ABS6ET81</accession>
<evidence type="ECO:0000313" key="3">
    <source>
        <dbReference type="EMBL" id="MBU5490904.1"/>
    </source>
</evidence>
<dbReference type="RefSeq" id="WP_216470615.1">
    <property type="nucleotide sequence ID" value="NZ_JAHLQI010000005.1"/>
</dbReference>
<keyword evidence="4" id="KW-1185">Reference proteome</keyword>
<comment type="caution">
    <text evidence="3">The sequence shown here is derived from an EMBL/GenBank/DDBJ whole genome shotgun (WGS) entry which is preliminary data.</text>
</comment>
<protein>
    <recommendedName>
        <fullName evidence="5">Sporulation protein</fullName>
    </recommendedName>
</protein>
<proteinExistence type="predicted"/>
<keyword evidence="1" id="KW-0812">Transmembrane</keyword>
<evidence type="ECO:0000313" key="4">
    <source>
        <dbReference type="Proteomes" id="UP000783588"/>
    </source>
</evidence>
<feature type="transmembrane region" description="Helical" evidence="1">
    <location>
        <begin position="302"/>
        <end position="323"/>
    </location>
</feature>